<reference evidence="3 4" key="1">
    <citation type="submission" date="2014-08" db="EMBL/GenBank/DDBJ databases">
        <authorList>
            <person name="Sisinthy S."/>
        </authorList>
    </citation>
    <scope>NUCLEOTIDE SEQUENCE [LARGE SCALE GENOMIC DNA]</scope>
    <source>
        <strain evidence="3 4">RuG17</strain>
    </source>
</reference>
<dbReference type="EMBL" id="JPXF01000058">
    <property type="protein sequence ID" value="KGJ72730.1"/>
    <property type="molecule type" value="Genomic_DNA"/>
</dbReference>
<organism evidence="3 4">
    <name type="scientific">Cryobacterium roopkundense</name>
    <dbReference type="NCBI Taxonomy" id="1001240"/>
    <lineage>
        <taxon>Bacteria</taxon>
        <taxon>Bacillati</taxon>
        <taxon>Actinomycetota</taxon>
        <taxon>Actinomycetes</taxon>
        <taxon>Micrococcales</taxon>
        <taxon>Microbacteriaceae</taxon>
        <taxon>Cryobacterium</taxon>
    </lineage>
</organism>
<keyword evidence="4" id="KW-1185">Reference proteome</keyword>
<gene>
    <name evidence="3" type="ORF">GY21_13570</name>
</gene>
<comment type="caution">
    <text evidence="3">The sequence shown here is derived from an EMBL/GenBank/DDBJ whole genome shotgun (WGS) entry which is preliminary data.</text>
</comment>
<evidence type="ECO:0000256" key="1">
    <source>
        <dbReference type="SAM" id="MobiDB-lite"/>
    </source>
</evidence>
<feature type="domain" description="DUF3631" evidence="2">
    <location>
        <begin position="3"/>
        <end position="81"/>
    </location>
</feature>
<accession>A0A099J3U3</accession>
<evidence type="ECO:0000313" key="3">
    <source>
        <dbReference type="EMBL" id="KGJ72730.1"/>
    </source>
</evidence>
<proteinExistence type="predicted"/>
<dbReference type="STRING" id="1001240.GY21_13570"/>
<dbReference type="Pfam" id="PF12307">
    <property type="entry name" value="DUF3631"/>
    <property type="match status" value="1"/>
</dbReference>
<dbReference type="AlphaFoldDB" id="A0A099J3U3"/>
<evidence type="ECO:0000313" key="4">
    <source>
        <dbReference type="Proteomes" id="UP000029864"/>
    </source>
</evidence>
<feature type="region of interest" description="Disordered" evidence="1">
    <location>
        <begin position="88"/>
        <end position="115"/>
    </location>
</feature>
<evidence type="ECO:0000259" key="2">
    <source>
        <dbReference type="Pfam" id="PF12307"/>
    </source>
</evidence>
<dbReference type="InterPro" id="IPR022081">
    <property type="entry name" value="DUF3631"/>
</dbReference>
<protein>
    <recommendedName>
        <fullName evidence="2">DUF3631 domain-containing protein</fullName>
    </recommendedName>
</protein>
<sequence>MVMLMDLYAAWPEDEHFVNANELVRRLIQRNPDYWDTASAYGRALTVQRLGRTLVQIKIRSSKNSRDQRGYARADFLKSWRQSGIIPRIEPVEPSGSGEASANTPVFEPVEPSQTVEPATARTICRVCSAPLLAPASRAAGICGKRNPEHDAERVAA</sequence>
<dbReference type="Proteomes" id="UP000029864">
    <property type="component" value="Unassembled WGS sequence"/>
</dbReference>
<name>A0A099J3U3_9MICO</name>